<dbReference type="EMBL" id="DXEI01000082">
    <property type="protein sequence ID" value="HIX94916.1"/>
    <property type="molecule type" value="Genomic_DNA"/>
</dbReference>
<feature type="region of interest" description="Disordered" evidence="1">
    <location>
        <begin position="102"/>
        <end position="124"/>
    </location>
</feature>
<organism evidence="2 3">
    <name type="scientific">Candidatus Gemmiger excrementipullorum</name>
    <dbReference type="NCBI Taxonomy" id="2838610"/>
    <lineage>
        <taxon>Bacteria</taxon>
        <taxon>Bacillati</taxon>
        <taxon>Bacillota</taxon>
        <taxon>Clostridia</taxon>
        <taxon>Eubacteriales</taxon>
        <taxon>Gemmiger</taxon>
    </lineage>
</organism>
<evidence type="ECO:0000313" key="3">
    <source>
        <dbReference type="Proteomes" id="UP000886751"/>
    </source>
</evidence>
<dbReference type="GO" id="GO:0005886">
    <property type="term" value="C:plasma membrane"/>
    <property type="evidence" value="ECO:0007669"/>
    <property type="project" value="UniProtKB-SubCell"/>
</dbReference>
<evidence type="ECO:0000313" key="2">
    <source>
        <dbReference type="EMBL" id="HIX94916.1"/>
    </source>
</evidence>
<protein>
    <submittedName>
        <fullName evidence="2">OadG family protein</fullName>
    </submittedName>
</protein>
<accession>A0A9D1Y0Y6</accession>
<evidence type="ECO:0000256" key="1">
    <source>
        <dbReference type="SAM" id="MobiDB-lite"/>
    </source>
</evidence>
<name>A0A9D1Y0Y6_9FIRM</name>
<reference evidence="2" key="2">
    <citation type="submission" date="2021-04" db="EMBL/GenBank/DDBJ databases">
        <authorList>
            <person name="Gilroy R."/>
        </authorList>
    </citation>
    <scope>NUCLEOTIDE SEQUENCE</scope>
    <source>
        <strain evidence="2">ChiHecec2B26-7398</strain>
    </source>
</reference>
<dbReference type="GO" id="GO:0015081">
    <property type="term" value="F:sodium ion transmembrane transporter activity"/>
    <property type="evidence" value="ECO:0007669"/>
    <property type="project" value="InterPro"/>
</dbReference>
<comment type="caution">
    <text evidence="2">The sequence shown here is derived from an EMBL/GenBank/DDBJ whole genome shotgun (WGS) entry which is preliminary data.</text>
</comment>
<sequence>SIVLVFVMLIVLCLIITLEGKAFDRANRKPTDPAAPPAPPKAVRKAPPKPAAKPAPAPAAPAPAAPAPGGIPGEVIAAISAAVATVLGEDAVVHSVRRVQAPGRASRRGAWGDAAVREQTTPFV</sequence>
<feature type="compositionally biased region" description="Pro residues" evidence="1">
    <location>
        <begin position="48"/>
        <end position="66"/>
    </location>
</feature>
<dbReference type="AlphaFoldDB" id="A0A9D1Y0Y6"/>
<dbReference type="Proteomes" id="UP000886751">
    <property type="component" value="Unassembled WGS sequence"/>
</dbReference>
<feature type="non-terminal residue" evidence="2">
    <location>
        <position position="1"/>
    </location>
</feature>
<proteinExistence type="predicted"/>
<gene>
    <name evidence="2" type="ORF">H9846_05615</name>
</gene>
<reference evidence="2" key="1">
    <citation type="journal article" date="2021" name="PeerJ">
        <title>Extensive microbial diversity within the chicken gut microbiome revealed by metagenomics and culture.</title>
        <authorList>
            <person name="Gilroy R."/>
            <person name="Ravi A."/>
            <person name="Getino M."/>
            <person name="Pursley I."/>
            <person name="Horton D.L."/>
            <person name="Alikhan N.F."/>
            <person name="Baker D."/>
            <person name="Gharbi K."/>
            <person name="Hall N."/>
            <person name="Watson M."/>
            <person name="Adriaenssens E.M."/>
            <person name="Foster-Nyarko E."/>
            <person name="Jarju S."/>
            <person name="Secka A."/>
            <person name="Antonio M."/>
            <person name="Oren A."/>
            <person name="Chaudhuri R.R."/>
            <person name="La Ragione R."/>
            <person name="Hildebrand F."/>
            <person name="Pallen M.J."/>
        </authorList>
    </citation>
    <scope>NUCLEOTIDE SEQUENCE</scope>
    <source>
        <strain evidence="2">ChiHecec2B26-7398</strain>
    </source>
</reference>
<feature type="region of interest" description="Disordered" evidence="1">
    <location>
        <begin position="25"/>
        <end position="66"/>
    </location>
</feature>
<dbReference type="GO" id="GO:0036376">
    <property type="term" value="P:sodium ion export across plasma membrane"/>
    <property type="evidence" value="ECO:0007669"/>
    <property type="project" value="InterPro"/>
</dbReference>